<dbReference type="InterPro" id="IPR051791">
    <property type="entry name" value="Pra-immunoreactive"/>
</dbReference>
<dbReference type="Proteomes" id="UP000199334">
    <property type="component" value="Unassembled WGS sequence"/>
</dbReference>
<comment type="subcellular location">
    <subcellularLocation>
        <location evidence="1">Cell membrane</location>
        <topology evidence="1">Multi-pass membrane protein</topology>
    </subcellularLocation>
</comment>
<reference evidence="8 9" key="1">
    <citation type="submission" date="2016-10" db="EMBL/GenBank/DDBJ databases">
        <authorList>
            <person name="de Groot N.N."/>
        </authorList>
    </citation>
    <scope>NUCLEOTIDE SEQUENCE [LARGE SCALE GENOMIC DNA]</scope>
    <source>
        <strain evidence="8 9">CGMCC 1.3442</strain>
    </source>
</reference>
<evidence type="ECO:0000313" key="8">
    <source>
        <dbReference type="EMBL" id="SDN39258.1"/>
    </source>
</evidence>
<evidence type="ECO:0000256" key="1">
    <source>
        <dbReference type="ARBA" id="ARBA00004651"/>
    </source>
</evidence>
<keyword evidence="9" id="KW-1185">Reference proteome</keyword>
<sequence>MYEESDYIFDIDEEDPGGFWRRLLALIIDAIIVGLPVSAVVLLFMGEGAPAEAAIDLIMFLYGVIVPVVWSGYVVGKYIMGVRIVKENGDKLGIGTMLMRNLVAGIAYVITFGILLIVSILMVAIRDDKKAVHDFVAGTRVIRSNR</sequence>
<keyword evidence="3 6" id="KW-0812">Transmembrane</keyword>
<feature type="transmembrane region" description="Helical" evidence="6">
    <location>
        <begin position="57"/>
        <end position="80"/>
    </location>
</feature>
<dbReference type="PANTHER" id="PTHR36115:SF9">
    <property type="entry name" value="LMO1584 PROTEIN"/>
    <property type="match status" value="1"/>
</dbReference>
<keyword evidence="5 6" id="KW-0472">Membrane</keyword>
<evidence type="ECO:0000256" key="2">
    <source>
        <dbReference type="ARBA" id="ARBA00022475"/>
    </source>
</evidence>
<gene>
    <name evidence="8" type="ORF">SAMN05216498_2168</name>
</gene>
<proteinExistence type="predicted"/>
<dbReference type="AlphaFoldDB" id="A0A1H0B0U8"/>
<dbReference type="PANTHER" id="PTHR36115">
    <property type="entry name" value="PROLINE-RICH ANTIGEN HOMOLOG-RELATED"/>
    <property type="match status" value="1"/>
</dbReference>
<feature type="domain" description="RDD" evidence="7">
    <location>
        <begin position="17"/>
        <end position="138"/>
    </location>
</feature>
<protein>
    <submittedName>
        <fullName evidence="8">Uncharacterized membrane protein YckC, RDD family</fullName>
    </submittedName>
</protein>
<dbReference type="InterPro" id="IPR010432">
    <property type="entry name" value="RDD"/>
</dbReference>
<organism evidence="8 9">
    <name type="scientific">Tenuibacillus multivorans</name>
    <dbReference type="NCBI Taxonomy" id="237069"/>
    <lineage>
        <taxon>Bacteria</taxon>
        <taxon>Bacillati</taxon>
        <taxon>Bacillota</taxon>
        <taxon>Bacilli</taxon>
        <taxon>Bacillales</taxon>
        <taxon>Bacillaceae</taxon>
        <taxon>Tenuibacillus</taxon>
    </lineage>
</organism>
<evidence type="ECO:0000313" key="9">
    <source>
        <dbReference type="Proteomes" id="UP000199334"/>
    </source>
</evidence>
<dbReference type="STRING" id="237069.SAMN05216498_2168"/>
<keyword evidence="4 6" id="KW-1133">Transmembrane helix</keyword>
<feature type="transmembrane region" description="Helical" evidence="6">
    <location>
        <begin position="101"/>
        <end position="125"/>
    </location>
</feature>
<keyword evidence="2" id="KW-1003">Cell membrane</keyword>
<evidence type="ECO:0000256" key="4">
    <source>
        <dbReference type="ARBA" id="ARBA00022989"/>
    </source>
</evidence>
<dbReference type="Pfam" id="PF06271">
    <property type="entry name" value="RDD"/>
    <property type="match status" value="1"/>
</dbReference>
<dbReference type="RefSeq" id="WP_245686831.1">
    <property type="nucleotide sequence ID" value="NZ_BJVZ01000013.1"/>
</dbReference>
<feature type="transmembrane region" description="Helical" evidence="6">
    <location>
        <begin position="23"/>
        <end position="45"/>
    </location>
</feature>
<name>A0A1H0B0U8_9BACI</name>
<dbReference type="EMBL" id="FNIG01000004">
    <property type="protein sequence ID" value="SDN39258.1"/>
    <property type="molecule type" value="Genomic_DNA"/>
</dbReference>
<dbReference type="GO" id="GO:0005886">
    <property type="term" value="C:plasma membrane"/>
    <property type="evidence" value="ECO:0007669"/>
    <property type="project" value="UniProtKB-SubCell"/>
</dbReference>
<evidence type="ECO:0000256" key="5">
    <source>
        <dbReference type="ARBA" id="ARBA00023136"/>
    </source>
</evidence>
<accession>A0A1H0B0U8</accession>
<evidence type="ECO:0000256" key="6">
    <source>
        <dbReference type="SAM" id="Phobius"/>
    </source>
</evidence>
<evidence type="ECO:0000259" key="7">
    <source>
        <dbReference type="Pfam" id="PF06271"/>
    </source>
</evidence>
<evidence type="ECO:0000256" key="3">
    <source>
        <dbReference type="ARBA" id="ARBA00022692"/>
    </source>
</evidence>